<dbReference type="OrthoDB" id="10039566at2759"/>
<proteinExistence type="predicted"/>
<reference evidence="4" key="2">
    <citation type="submission" date="2013-12" db="EMBL/GenBank/DDBJ databases">
        <title>Evolution of pathogenesis and genome organization in the Tremellales.</title>
        <authorList>
            <person name="Cuomo C."/>
            <person name="Litvintseva A."/>
            <person name="Heitman J."/>
            <person name="Chen Y."/>
            <person name="Sun S."/>
            <person name="Springer D."/>
            <person name="Dromer F."/>
            <person name="Young S."/>
            <person name="Zeng Q."/>
            <person name="Chapman S."/>
            <person name="Gujja S."/>
            <person name="Saif S."/>
            <person name="Birren B."/>
        </authorList>
    </citation>
    <scope>NUCLEOTIDE SEQUENCE [LARGE SCALE GENOMIC DNA]</scope>
    <source>
        <strain evidence="4">CBS 10435</strain>
    </source>
</reference>
<keyword evidence="4" id="KW-1185">Reference proteome</keyword>
<reference evidence="3 4" key="1">
    <citation type="submission" date="2013-07" db="EMBL/GenBank/DDBJ databases">
        <title>The Genome Sequence of Kwoniella mangroviensis CBS10435.</title>
        <authorList>
            <consortium name="The Broad Institute Genome Sequencing Platform"/>
            <person name="Cuomo C."/>
            <person name="Litvintseva A."/>
            <person name="Chen Y."/>
            <person name="Heitman J."/>
            <person name="Sun S."/>
            <person name="Springer D."/>
            <person name="Dromer F."/>
            <person name="Young S.K."/>
            <person name="Zeng Q."/>
            <person name="Gargeya S."/>
            <person name="Fitzgerald M."/>
            <person name="Abouelleil A."/>
            <person name="Alvarado L."/>
            <person name="Berlin A.M."/>
            <person name="Chapman S.B."/>
            <person name="Dewar J."/>
            <person name="Goldberg J."/>
            <person name="Griggs A."/>
            <person name="Gujja S."/>
            <person name="Hansen M."/>
            <person name="Howarth C."/>
            <person name="Imamovic A."/>
            <person name="Larimer J."/>
            <person name="McCowan C."/>
            <person name="Murphy C."/>
            <person name="Pearson M."/>
            <person name="Priest M."/>
            <person name="Roberts A."/>
            <person name="Saif S."/>
            <person name="Shea T."/>
            <person name="Sykes S."/>
            <person name="Wortman J."/>
            <person name="Nusbaum C."/>
            <person name="Birren B."/>
        </authorList>
    </citation>
    <scope>NUCLEOTIDE SEQUENCE [LARGE SCALE GENOMIC DNA]</scope>
    <source>
        <strain evidence="3 4">CBS 10435</strain>
    </source>
</reference>
<feature type="transmembrane region" description="Helical" evidence="2">
    <location>
        <begin position="57"/>
        <end position="83"/>
    </location>
</feature>
<feature type="compositionally biased region" description="Polar residues" evidence="1">
    <location>
        <begin position="26"/>
        <end position="47"/>
    </location>
</feature>
<evidence type="ECO:0000313" key="4">
    <source>
        <dbReference type="Proteomes" id="UP000092583"/>
    </source>
</evidence>
<keyword evidence="2" id="KW-1133">Transmembrane helix</keyword>
<keyword evidence="2" id="KW-0812">Transmembrane</keyword>
<name>A0A1B9IWA6_9TREE</name>
<sequence>MPRDKGKGKPKAVDSTTENAPLLGSPSRTYHTTQTQPSSEDQIIQPQQRRTSRLTSIIYTVLIVLLSFLISFLLFLILLAGSYKPSPSELSTLPKTAFSYSPPGSISIVNVTDDGILLNISLRCGIDADEAFGVKAKVFATPEEKADAEERGERGLGSKWWENIRKWTAHRFLSKLDNPSVSVNIPSSIEITSRQFKSSPLLSVNVLDELEVPLIWDISPRPLPPGSQPDWLRPISFTALAKPLASTGELWEFVQRGWVEGAIRVTIEVNHVIARPSEIAWWTKYAEVEKEDLTMDITSPIPRLPHLPNPGRPLNLSELVTLQHYSFDTTQTPKALTIQAIATVPNFAPDLNATLDFSLPFSIALPATRDGLVGESKMAEVITEPVIIGGVTEDILLNISGVITADLSERSSLIGSSPLSLFLQNYLHGRDNPILVQGLSDLPPFVPPTIVHPPNWLLHTLPSLSLSLNFPGPSPTPKIIRSVTIEHMRISESQGKMKASGIVVAEVGLPKDMQNVMVDVVEVLPDVYVFDGPSPPDDEDLPGDGGDDFPPKAFGHIRPTDYLNSTTTRGENGRLIVRAPLNQVDLDILPGRDGVLSEFISKIVFKGGALAGVKGIASVGVEIMGVNGKVRLDNLPVRGEFWVGKQRLAVDIERQSGEEK</sequence>
<gene>
    <name evidence="3" type="ORF">L486_02492</name>
</gene>
<dbReference type="EMBL" id="KI669460">
    <property type="protein sequence ID" value="OCF59819.1"/>
    <property type="molecule type" value="Genomic_DNA"/>
</dbReference>
<feature type="region of interest" description="Disordered" evidence="1">
    <location>
        <begin position="1"/>
        <end position="47"/>
    </location>
</feature>
<dbReference type="STRING" id="1331196.A0A1B9IWA6"/>
<dbReference type="Proteomes" id="UP000092583">
    <property type="component" value="Unassembled WGS sequence"/>
</dbReference>
<evidence type="ECO:0000256" key="1">
    <source>
        <dbReference type="SAM" id="MobiDB-lite"/>
    </source>
</evidence>
<protein>
    <submittedName>
        <fullName evidence="3">Uncharacterized protein</fullName>
    </submittedName>
</protein>
<dbReference type="AlphaFoldDB" id="A0A1B9IWA6"/>
<accession>A0A1B9IWA6</accession>
<keyword evidence="2" id="KW-0472">Membrane</keyword>
<evidence type="ECO:0000313" key="3">
    <source>
        <dbReference type="EMBL" id="OCF59819.1"/>
    </source>
</evidence>
<evidence type="ECO:0000256" key="2">
    <source>
        <dbReference type="SAM" id="Phobius"/>
    </source>
</evidence>
<organism evidence="3 4">
    <name type="scientific">Kwoniella mangroviensis CBS 10435</name>
    <dbReference type="NCBI Taxonomy" id="1331196"/>
    <lineage>
        <taxon>Eukaryota</taxon>
        <taxon>Fungi</taxon>
        <taxon>Dikarya</taxon>
        <taxon>Basidiomycota</taxon>
        <taxon>Agaricomycotina</taxon>
        <taxon>Tremellomycetes</taxon>
        <taxon>Tremellales</taxon>
        <taxon>Cryptococcaceae</taxon>
        <taxon>Kwoniella</taxon>
    </lineage>
</organism>